<comment type="similarity">
    <text evidence="2 15">Belongs to the ATPase e subunit family.</text>
</comment>
<dbReference type="Pfam" id="PF05680">
    <property type="entry name" value="ATP-synt_E"/>
    <property type="match status" value="1"/>
</dbReference>
<comment type="subunit">
    <text evidence="13">Component of the ATP synthase complex composed at least of ATP5F1A/subunit alpha, ATP5F1B/subunit beta, ATP5MC1/subunit c (homooctomer), MT-ATP6/subunit a, MT-ATP8/subunit 8, ATP5ME/subunit e, ATP5MF/subunit f, ATP5MG/subunit g, ATP5MK/subunit k, ATP5MJ/subunit j, ATP5F1C/subunit gamma, ATP5F1D/subunit delta, ATP5F1E/subunit epsilon, ATP5PF/subunit F6, ATP5PB/subunit b, ATP5PD/subunit d, ATP5PO/subunit OSCP. ATP synthase complex consists of a soluble F(1) head domain (subunits alpha(3) and beta(3)) - the catalytic core - and a membrane F(0) domain - the membrane proton channel (subunits c, a, 8, e, f, g, k and j). These two domains are linked by a central stalk (subunits gamma, delta, and epsilon) rotating inside the F1 region and a stationary peripheral stalk (subunits F6, b, d, and OSCP).</text>
</comment>
<evidence type="ECO:0000256" key="7">
    <source>
        <dbReference type="ARBA" id="ARBA00022990"/>
    </source>
</evidence>
<reference evidence="16" key="1">
    <citation type="submission" date="2021-03" db="EMBL/GenBank/DDBJ databases">
        <title>Comparative genomics and phylogenomic investigation of the class Geoglossomycetes provide insights into ecological specialization and systematics.</title>
        <authorList>
            <person name="Melie T."/>
            <person name="Pirro S."/>
            <person name="Miller A.N."/>
            <person name="Quandt A."/>
        </authorList>
    </citation>
    <scope>NUCLEOTIDE SEQUENCE</scope>
    <source>
        <strain evidence="16">CAQ_001_2017</strain>
    </source>
</reference>
<dbReference type="GO" id="GO:0015986">
    <property type="term" value="P:proton motive force-driven ATP synthesis"/>
    <property type="evidence" value="ECO:0007669"/>
    <property type="project" value="InterPro"/>
</dbReference>
<keyword evidence="17" id="KW-1185">Reference proteome</keyword>
<keyword evidence="9 15" id="KW-0496">Mitochondrion</keyword>
<evidence type="ECO:0000256" key="3">
    <source>
        <dbReference type="ARBA" id="ARBA00022448"/>
    </source>
</evidence>
<dbReference type="GO" id="GO:0005743">
    <property type="term" value="C:mitochondrial inner membrane"/>
    <property type="evidence" value="ECO:0007669"/>
    <property type="project" value="UniProtKB-SubCell"/>
</dbReference>
<evidence type="ECO:0000256" key="2">
    <source>
        <dbReference type="ARBA" id="ARBA00007333"/>
    </source>
</evidence>
<evidence type="ECO:0000256" key="5">
    <source>
        <dbReference type="ARBA" id="ARBA00022781"/>
    </source>
</evidence>
<name>A0A9P8LHW1_9PEZI</name>
<keyword evidence="8 15" id="KW-0406">Ion transport</keyword>
<evidence type="ECO:0000256" key="11">
    <source>
        <dbReference type="ARBA" id="ARBA00023310"/>
    </source>
</evidence>
<accession>A0A9P8LHW1</accession>
<keyword evidence="4 15" id="KW-0138">CF(0)</keyword>
<comment type="caution">
    <text evidence="16">The sequence shown here is derived from an EMBL/GenBank/DDBJ whole genome shotgun (WGS) entry which is preliminary data.</text>
</comment>
<dbReference type="AlphaFoldDB" id="A0A9P8LHW1"/>
<keyword evidence="11 15" id="KW-0066">ATP synthesis</keyword>
<comment type="subcellular location">
    <subcellularLocation>
        <location evidence="1 15">Mitochondrion inner membrane</location>
    </subcellularLocation>
</comment>
<gene>
    <name evidence="16" type="ORF">GP486_000390</name>
</gene>
<dbReference type="Proteomes" id="UP000750711">
    <property type="component" value="Unassembled WGS sequence"/>
</dbReference>
<evidence type="ECO:0000256" key="1">
    <source>
        <dbReference type="ARBA" id="ARBA00004273"/>
    </source>
</evidence>
<evidence type="ECO:0000256" key="14">
    <source>
        <dbReference type="ARBA" id="ARBA00074682"/>
    </source>
</evidence>
<keyword evidence="10" id="KW-0472">Membrane</keyword>
<protein>
    <recommendedName>
        <fullName evidence="14 15">ATP synthase F(0) complex subunit e, mitochondrial</fullName>
    </recommendedName>
</protein>
<keyword evidence="7" id="KW-0007">Acetylation</keyword>
<dbReference type="EMBL" id="JAGHQM010000024">
    <property type="protein sequence ID" value="KAH0566215.1"/>
    <property type="molecule type" value="Genomic_DNA"/>
</dbReference>
<evidence type="ECO:0000313" key="17">
    <source>
        <dbReference type="Proteomes" id="UP000750711"/>
    </source>
</evidence>
<comment type="subunit">
    <text evidence="15">F-type ATPases have 2 components, CF(1) - the catalytic core - and CF(0) - the membrane proton channel. CF(1) and CF(0) have multiple subunits.</text>
</comment>
<organism evidence="16 17">
    <name type="scientific">Trichoglossum hirsutum</name>
    <dbReference type="NCBI Taxonomy" id="265104"/>
    <lineage>
        <taxon>Eukaryota</taxon>
        <taxon>Fungi</taxon>
        <taxon>Dikarya</taxon>
        <taxon>Ascomycota</taxon>
        <taxon>Pezizomycotina</taxon>
        <taxon>Geoglossomycetes</taxon>
        <taxon>Geoglossales</taxon>
        <taxon>Geoglossaceae</taxon>
        <taxon>Trichoglossum</taxon>
    </lineage>
</organism>
<dbReference type="InterPro" id="IPR008386">
    <property type="entry name" value="ATP_synth_F0_esu_mt"/>
</dbReference>
<evidence type="ECO:0000256" key="8">
    <source>
        <dbReference type="ARBA" id="ARBA00023065"/>
    </source>
</evidence>
<dbReference type="GO" id="GO:0015078">
    <property type="term" value="F:proton transmembrane transporter activity"/>
    <property type="evidence" value="ECO:0007669"/>
    <property type="project" value="InterPro"/>
</dbReference>
<evidence type="ECO:0000256" key="15">
    <source>
        <dbReference type="RuleBase" id="RU367005"/>
    </source>
</evidence>
<evidence type="ECO:0000256" key="12">
    <source>
        <dbReference type="ARBA" id="ARBA00057306"/>
    </source>
</evidence>
<comment type="function">
    <text evidence="12 15">Subunit e, of the mitochondrial membrane ATP synthase complex (F(1)F(0) ATP synthase or Complex V) that produces ATP from ADP in the presence of a proton gradient across the membrane which is generated by electron transport complexes of the respiratory chain. ATP synthase complex consist of a soluble F(1) head domain - the catalytic core - and a membrane F(1) domain - the membrane proton channel. These two domains are linked by a central stalk rotating inside the F(1) region and a stationary peripheral stalk. During catalysis, ATP synthesis in the catalytic domain of F(1) is coupled via a rotary mechanism of the central stalk subunits to proton translocation. In vivo, can only synthesize ATP although its ATP hydrolase activity can be activated artificially in vitro. Part of the complex F(0) domain.</text>
</comment>
<evidence type="ECO:0000256" key="9">
    <source>
        <dbReference type="ARBA" id="ARBA00023128"/>
    </source>
</evidence>
<keyword evidence="6 15" id="KW-0999">Mitochondrion inner membrane</keyword>
<evidence type="ECO:0000256" key="4">
    <source>
        <dbReference type="ARBA" id="ARBA00022547"/>
    </source>
</evidence>
<evidence type="ECO:0000256" key="6">
    <source>
        <dbReference type="ARBA" id="ARBA00022792"/>
    </source>
</evidence>
<dbReference type="PANTHER" id="PTHR12427:SF1">
    <property type="entry name" value="ATP SYNTHASE SUBUNIT E, MITOCHONDRIAL"/>
    <property type="match status" value="1"/>
</dbReference>
<dbReference type="GO" id="GO:0045259">
    <property type="term" value="C:proton-transporting ATP synthase complex"/>
    <property type="evidence" value="ECO:0007669"/>
    <property type="project" value="UniProtKB-UniRule"/>
</dbReference>
<evidence type="ECO:0000313" key="16">
    <source>
        <dbReference type="EMBL" id="KAH0566215.1"/>
    </source>
</evidence>
<sequence>MSSTGINVLRYSALFAGIFYGFYHQSTLTARSETAKLDREYERKENLIAQAKAAWLQKTLPPEKKSASDDIIMDPNDSKFDLEAYLTVKMADETKKN</sequence>
<dbReference type="PANTHER" id="PTHR12427">
    <property type="entry name" value="ATP SYNTHASE E CHAIN, MITOCHONDRIAL"/>
    <property type="match status" value="1"/>
</dbReference>
<keyword evidence="3 15" id="KW-0813">Transport</keyword>
<proteinExistence type="inferred from homology"/>
<evidence type="ECO:0000256" key="10">
    <source>
        <dbReference type="ARBA" id="ARBA00023136"/>
    </source>
</evidence>
<keyword evidence="5 15" id="KW-0375">Hydrogen ion transport</keyword>
<evidence type="ECO:0000256" key="13">
    <source>
        <dbReference type="ARBA" id="ARBA00064647"/>
    </source>
</evidence>